<evidence type="ECO:0000256" key="2">
    <source>
        <dbReference type="ARBA" id="ARBA00004940"/>
    </source>
</evidence>
<evidence type="ECO:0000256" key="3">
    <source>
        <dbReference type="ARBA" id="ARBA00010178"/>
    </source>
</evidence>
<dbReference type="PRINTS" id="PR00083">
    <property type="entry name" value="HOLDHDRGNASE"/>
</dbReference>
<comment type="similarity">
    <text evidence="3 10 11">Belongs to the histidinol dehydrogenase family.</text>
</comment>
<dbReference type="RefSeq" id="WP_344616448.1">
    <property type="nucleotide sequence ID" value="NZ_BAAARV010000064.1"/>
</dbReference>
<evidence type="ECO:0000256" key="11">
    <source>
        <dbReference type="RuleBase" id="RU004175"/>
    </source>
</evidence>
<dbReference type="PANTHER" id="PTHR21256">
    <property type="entry name" value="HISTIDINOL DEHYDROGENASE HDH"/>
    <property type="match status" value="1"/>
</dbReference>
<dbReference type="InterPro" id="IPR001692">
    <property type="entry name" value="Histidinol_DH_CS"/>
</dbReference>
<dbReference type="EMBL" id="BAAARV010000064">
    <property type="protein sequence ID" value="GAA2366652.1"/>
    <property type="molecule type" value="Genomic_DNA"/>
</dbReference>
<dbReference type="PROSITE" id="PS00611">
    <property type="entry name" value="HISOL_DEHYDROGENASE"/>
    <property type="match status" value="1"/>
</dbReference>
<keyword evidence="7 10" id="KW-0560">Oxidoreductase</keyword>
<evidence type="ECO:0000256" key="7">
    <source>
        <dbReference type="ARBA" id="ARBA00023002"/>
    </source>
</evidence>
<comment type="caution">
    <text evidence="12">The sequence shown here is derived from an EMBL/GenBank/DDBJ whole genome shotgun (WGS) entry which is preliminary data.</text>
</comment>
<keyword evidence="9" id="KW-0028">Amino-acid biosynthesis</keyword>
<protein>
    <recommendedName>
        <fullName evidence="4">Histidinol dehydrogenase</fullName>
    </recommendedName>
</protein>
<comment type="pathway">
    <text evidence="2">Amino-acid biosynthesis; L-histidine biosynthesis; L-histidine from 5-phospho-alpha-D-ribose 1-diphosphate: step 9/9.</text>
</comment>
<organism evidence="12 13">
    <name type="scientific">Dactylosporangium salmoneum</name>
    <dbReference type="NCBI Taxonomy" id="53361"/>
    <lineage>
        <taxon>Bacteria</taxon>
        <taxon>Bacillati</taxon>
        <taxon>Actinomycetota</taxon>
        <taxon>Actinomycetes</taxon>
        <taxon>Micromonosporales</taxon>
        <taxon>Micromonosporaceae</taxon>
        <taxon>Dactylosporangium</taxon>
    </lineage>
</organism>
<keyword evidence="6" id="KW-0862">Zinc</keyword>
<dbReference type="Gene3D" id="3.40.50.1980">
    <property type="entry name" value="Nitrogenase molybdenum iron protein domain"/>
    <property type="match status" value="2"/>
</dbReference>
<keyword evidence="5" id="KW-0479">Metal-binding</keyword>
<evidence type="ECO:0000256" key="10">
    <source>
        <dbReference type="PIRNR" id="PIRNR000099"/>
    </source>
</evidence>
<gene>
    <name evidence="12" type="primary">hisD_2</name>
    <name evidence="12" type="ORF">GCM10010170_065610</name>
</gene>
<keyword evidence="8" id="KW-0520">NAD</keyword>
<proteinExistence type="inferred from homology"/>
<reference evidence="12 13" key="1">
    <citation type="journal article" date="2019" name="Int. J. Syst. Evol. Microbiol.">
        <title>The Global Catalogue of Microorganisms (GCM) 10K type strain sequencing project: providing services to taxonomists for standard genome sequencing and annotation.</title>
        <authorList>
            <consortium name="The Broad Institute Genomics Platform"/>
            <consortium name="The Broad Institute Genome Sequencing Center for Infectious Disease"/>
            <person name="Wu L."/>
            <person name="Ma J."/>
        </authorList>
    </citation>
    <scope>NUCLEOTIDE SEQUENCE [LARGE SCALE GENOMIC DNA]</scope>
    <source>
        <strain evidence="12 13">JCM 3272</strain>
    </source>
</reference>
<dbReference type="Gene3D" id="1.20.5.1300">
    <property type="match status" value="1"/>
</dbReference>
<evidence type="ECO:0000256" key="8">
    <source>
        <dbReference type="ARBA" id="ARBA00023027"/>
    </source>
</evidence>
<accession>A0ABN3H1C2</accession>
<name>A0ABN3H1C2_9ACTN</name>
<dbReference type="Pfam" id="PF00815">
    <property type="entry name" value="Histidinol_dh"/>
    <property type="match status" value="1"/>
</dbReference>
<dbReference type="PANTHER" id="PTHR21256:SF14">
    <property type="entry name" value="HISTIDINOL DEHYDROGENASE"/>
    <property type="match status" value="1"/>
</dbReference>
<evidence type="ECO:0000313" key="12">
    <source>
        <dbReference type="EMBL" id="GAA2366652.1"/>
    </source>
</evidence>
<dbReference type="NCBIfam" id="TIGR00069">
    <property type="entry name" value="hisD"/>
    <property type="match status" value="1"/>
</dbReference>
<evidence type="ECO:0000256" key="6">
    <source>
        <dbReference type="ARBA" id="ARBA00022833"/>
    </source>
</evidence>
<dbReference type="InterPro" id="IPR022695">
    <property type="entry name" value="Histidinol_DH_monofunct"/>
</dbReference>
<dbReference type="InterPro" id="IPR012131">
    <property type="entry name" value="Hstdl_DH"/>
</dbReference>
<keyword evidence="13" id="KW-1185">Reference proteome</keyword>
<dbReference type="PIRSF" id="PIRSF000099">
    <property type="entry name" value="Histidinol_dh"/>
    <property type="match status" value="1"/>
</dbReference>
<evidence type="ECO:0000256" key="1">
    <source>
        <dbReference type="ARBA" id="ARBA00001947"/>
    </source>
</evidence>
<dbReference type="InterPro" id="IPR016161">
    <property type="entry name" value="Ald_DH/histidinol_DH"/>
</dbReference>
<evidence type="ECO:0000256" key="4">
    <source>
        <dbReference type="ARBA" id="ARBA00016531"/>
    </source>
</evidence>
<evidence type="ECO:0000256" key="9">
    <source>
        <dbReference type="ARBA" id="ARBA00023102"/>
    </source>
</evidence>
<evidence type="ECO:0000313" key="13">
    <source>
        <dbReference type="Proteomes" id="UP001501444"/>
    </source>
</evidence>
<comment type="cofactor">
    <cofactor evidence="1">
        <name>Zn(2+)</name>
        <dbReference type="ChEBI" id="CHEBI:29105"/>
    </cofactor>
</comment>
<dbReference type="CDD" id="cd06572">
    <property type="entry name" value="Histidinol_dh"/>
    <property type="match status" value="1"/>
</dbReference>
<dbReference type="SUPFAM" id="SSF53720">
    <property type="entry name" value="ALDH-like"/>
    <property type="match status" value="1"/>
</dbReference>
<dbReference type="Proteomes" id="UP001501444">
    <property type="component" value="Unassembled WGS sequence"/>
</dbReference>
<evidence type="ECO:0000256" key="5">
    <source>
        <dbReference type="ARBA" id="ARBA00022723"/>
    </source>
</evidence>
<keyword evidence="9" id="KW-0368">Histidine biosynthesis</keyword>
<sequence length="438" mass="46985">MTALKQAQRSGRPEQQSVAEVVAGIIDDVRRRGDEAVRACSEKFDSWSPPSFRLSGDEVERIVARVPETVIDDIRFVQKQVRGFAERQRESMTDIEVETLPGVRLGHRHIPVAAAGAYVPGGRYPLVASAHMTVVTAKVAGVSRVAACSPPIRGVVPDATVAALHLAGADEIYLLGGVQAIAALALGTESIPRVDMLAGPGNAYVAEAKRQLFGEVGIDLFAGPTEILVLADETADPFVVAVDLLSQAEHGPDSPAVLITTSRPLAEQVLRHIDEILPGMPTRDMAEPAWRDHGQVHVVSSADEMFALADEFASEHVEVLTATPRDALDRMRNYGALFLGEGTCVSYGDKVIGTNHVLPTRGAARYTGGLWVGKYLKTVTYQEVLDKRASAELGRICGRASRVELFEGHARSGDVRAAKYAGDRLSWTAHDLSTAATS</sequence>